<reference evidence="5" key="1">
    <citation type="journal article" date="2019" name="Int. J. Syst. Evol. Microbiol.">
        <title>The Global Catalogue of Microorganisms (GCM) 10K type strain sequencing project: providing services to taxonomists for standard genome sequencing and annotation.</title>
        <authorList>
            <consortium name="The Broad Institute Genomics Platform"/>
            <consortium name="The Broad Institute Genome Sequencing Center for Infectious Disease"/>
            <person name="Wu L."/>
            <person name="Ma J."/>
        </authorList>
    </citation>
    <scope>NUCLEOTIDE SEQUENCE [LARGE SCALE GENOMIC DNA]</scope>
    <source>
        <strain evidence="5">CGMCC 4.7382</strain>
    </source>
</reference>
<dbReference type="Gene3D" id="3.40.50.720">
    <property type="entry name" value="NAD(P)-binding Rossmann-like Domain"/>
    <property type="match status" value="1"/>
</dbReference>
<comment type="similarity">
    <text evidence="1">Belongs to the Gfo/Idh/MocA family.</text>
</comment>
<feature type="domain" description="Gfo/Idh/MocA-like oxidoreductase C-terminal" evidence="3">
    <location>
        <begin position="139"/>
        <end position="414"/>
    </location>
</feature>
<organism evidence="4 5">
    <name type="scientific">Marinactinospora rubrisoli</name>
    <dbReference type="NCBI Taxonomy" id="2715399"/>
    <lineage>
        <taxon>Bacteria</taxon>
        <taxon>Bacillati</taxon>
        <taxon>Actinomycetota</taxon>
        <taxon>Actinomycetes</taxon>
        <taxon>Streptosporangiales</taxon>
        <taxon>Nocardiopsidaceae</taxon>
        <taxon>Marinactinospora</taxon>
    </lineage>
</organism>
<dbReference type="SUPFAM" id="SSF51735">
    <property type="entry name" value="NAD(P)-binding Rossmann-fold domains"/>
    <property type="match status" value="1"/>
</dbReference>
<dbReference type="Gene3D" id="3.30.360.10">
    <property type="entry name" value="Dihydrodipicolinate Reductase, domain 2"/>
    <property type="match status" value="1"/>
</dbReference>
<comment type="caution">
    <text evidence="4">The sequence shown here is derived from an EMBL/GenBank/DDBJ whole genome shotgun (WGS) entry which is preliminary data.</text>
</comment>
<proteinExistence type="inferred from homology"/>
<gene>
    <name evidence="4" type="ORF">ACFQRF_19065</name>
</gene>
<evidence type="ECO:0000256" key="1">
    <source>
        <dbReference type="ARBA" id="ARBA00010928"/>
    </source>
</evidence>
<dbReference type="Pfam" id="PF02894">
    <property type="entry name" value="GFO_IDH_MocA_C"/>
    <property type="match status" value="1"/>
</dbReference>
<dbReference type="SUPFAM" id="SSF55347">
    <property type="entry name" value="Glyceraldehyde-3-phosphate dehydrogenase-like, C-terminal domain"/>
    <property type="match status" value="1"/>
</dbReference>
<protein>
    <submittedName>
        <fullName evidence="4">Gfo/Idh/MocA family protein</fullName>
    </submittedName>
</protein>
<feature type="domain" description="Gfo/Idh/MocA-like oxidoreductase N-terminal" evidence="2">
    <location>
        <begin position="4"/>
        <end position="126"/>
    </location>
</feature>
<dbReference type="PANTHER" id="PTHR43377:SF2">
    <property type="entry name" value="BINDING ROSSMANN FOLD OXIDOREDUCTASE, PUTATIVE (AFU_ORTHOLOGUE AFUA_4G00560)-RELATED"/>
    <property type="match status" value="1"/>
</dbReference>
<dbReference type="EMBL" id="JBHTBH010000009">
    <property type="protein sequence ID" value="MFC7329838.1"/>
    <property type="molecule type" value="Genomic_DNA"/>
</dbReference>
<dbReference type="InterPro" id="IPR004104">
    <property type="entry name" value="Gfo/Idh/MocA-like_OxRdtase_C"/>
</dbReference>
<name>A0ABW2KIX3_9ACTN</name>
<keyword evidence="5" id="KW-1185">Reference proteome</keyword>
<accession>A0ABW2KIX3</accession>
<evidence type="ECO:0000259" key="3">
    <source>
        <dbReference type="Pfam" id="PF02894"/>
    </source>
</evidence>
<dbReference type="Proteomes" id="UP001596540">
    <property type="component" value="Unassembled WGS sequence"/>
</dbReference>
<dbReference type="RefSeq" id="WP_379872489.1">
    <property type="nucleotide sequence ID" value="NZ_JBHTBH010000009.1"/>
</dbReference>
<evidence type="ECO:0000313" key="4">
    <source>
        <dbReference type="EMBL" id="MFC7329838.1"/>
    </source>
</evidence>
<sequence length="446" mass="48474">MSPVRVLIVGAGSRGGGYARWIRRHPEVAEVVAVAEPRAAYREPLADEHGVPPELRFADWREAAALPRFADAALVCTLDDAHLEPAVALAGRGYHLLVEKPLAQTREDCETIVAAARRNGVILGVCHVLRYAPYTRMLKEIVGSGRIGEIVSVDHLEPVGFWHQAHSYVRGNWRSAESTAPMLMAKSCHDLDWLRYIVGRDAVAVSSFGSLRHFRPEHAPPGAAERCVDCAVERDCPYSAPRVYGRFLAEGRTGWPLDVLTPEPTEYTVAEALRTGPYGRCVYHCDNDVVDHQVVSLEFTGGVTATFTMTAFNRPRPRETRIFGTRGELYCDGSRITHYDFLTDRTDVVDVAAANDGLIDSGHGGGDGGLLAEFLPAVAAGDPSRVATSGEDALRSHLLVFAAERARLEGRVVRLRPDGPEGVRPVARLADHGPAGQRLAGGTVPE</sequence>
<evidence type="ECO:0000259" key="2">
    <source>
        <dbReference type="Pfam" id="PF01408"/>
    </source>
</evidence>
<evidence type="ECO:0000313" key="5">
    <source>
        <dbReference type="Proteomes" id="UP001596540"/>
    </source>
</evidence>
<dbReference type="PANTHER" id="PTHR43377">
    <property type="entry name" value="BILIVERDIN REDUCTASE A"/>
    <property type="match status" value="1"/>
</dbReference>
<dbReference type="InterPro" id="IPR036291">
    <property type="entry name" value="NAD(P)-bd_dom_sf"/>
</dbReference>
<dbReference type="InterPro" id="IPR051450">
    <property type="entry name" value="Gfo/Idh/MocA_Oxidoreductases"/>
</dbReference>
<dbReference type="Pfam" id="PF01408">
    <property type="entry name" value="GFO_IDH_MocA"/>
    <property type="match status" value="1"/>
</dbReference>
<dbReference type="InterPro" id="IPR000683">
    <property type="entry name" value="Gfo/Idh/MocA-like_OxRdtase_N"/>
</dbReference>